<name>X1A334_9ZZZZ</name>
<gene>
    <name evidence="1" type="ORF">S01H4_35073</name>
</gene>
<reference evidence="1" key="1">
    <citation type="journal article" date="2014" name="Front. Microbiol.">
        <title>High frequency of phylogenetically diverse reductive dehalogenase-homologous genes in deep subseafloor sedimentary metagenomes.</title>
        <authorList>
            <person name="Kawai M."/>
            <person name="Futagami T."/>
            <person name="Toyoda A."/>
            <person name="Takaki Y."/>
            <person name="Nishi S."/>
            <person name="Hori S."/>
            <person name="Arai W."/>
            <person name="Tsubouchi T."/>
            <person name="Morono Y."/>
            <person name="Uchiyama I."/>
            <person name="Ito T."/>
            <person name="Fujiyama A."/>
            <person name="Inagaki F."/>
            <person name="Takami H."/>
        </authorList>
    </citation>
    <scope>NUCLEOTIDE SEQUENCE</scope>
    <source>
        <strain evidence="1">Expedition CK06-06</strain>
    </source>
</reference>
<organism evidence="1">
    <name type="scientific">marine sediment metagenome</name>
    <dbReference type="NCBI Taxonomy" id="412755"/>
    <lineage>
        <taxon>unclassified sequences</taxon>
        <taxon>metagenomes</taxon>
        <taxon>ecological metagenomes</taxon>
    </lineage>
</organism>
<dbReference type="AlphaFoldDB" id="X1A334"/>
<evidence type="ECO:0000313" key="1">
    <source>
        <dbReference type="EMBL" id="GAG76169.1"/>
    </source>
</evidence>
<proteinExistence type="predicted"/>
<accession>X1A334</accession>
<sequence>VWRNYSPFLFKNIHEWMKVNKDADTPVAGILGTRFAHGIERNLQSYDEAEKLGLIPEHKVGLKLGAYMYSLSKVVAHKNFIDTVRNMTDESGHPVATALDSREEWARDYRQVVNPEFAQYVVVKRKGKMRKVPIRWKPEVADAIEEIAVPAWMQSKPMRNIRMVKGIVKRLIFLNPAIHGWNIFSDVLDEVDFRFDKAIDAIRPKGAGAKLYLSSGITT</sequence>
<protein>
    <submittedName>
        <fullName evidence="1">Uncharacterized protein</fullName>
    </submittedName>
</protein>
<dbReference type="EMBL" id="BART01018608">
    <property type="protein sequence ID" value="GAG76169.1"/>
    <property type="molecule type" value="Genomic_DNA"/>
</dbReference>
<comment type="caution">
    <text evidence="1">The sequence shown here is derived from an EMBL/GenBank/DDBJ whole genome shotgun (WGS) entry which is preliminary data.</text>
</comment>
<feature type="non-terminal residue" evidence="1">
    <location>
        <position position="1"/>
    </location>
</feature>